<dbReference type="EC" id="6.1.1.21" evidence="3 11"/>
<gene>
    <name evidence="13" type="primary">hisS</name>
    <name evidence="13" type="ORF">BPAY_265</name>
</gene>
<reference evidence="13 14" key="1">
    <citation type="journal article" date="2015" name="Microbes Environ.">
        <title>An Efficient Strategy Developed for Next-Generation Sequencing of Endosymbiont Genomes Performed Using Crude DNA Isolated from Host Tissues: A Case Study of Blattabacterium cuenoti Inhabiting the Fat Bodies of Cockroaches.</title>
        <authorList>
            <person name="Kinjo Y."/>
            <person name="Saitoh S."/>
            <person name="Tokuda G."/>
        </authorList>
    </citation>
    <scope>NUCLEOTIDE SEQUENCE [LARGE SCALE GENOMIC DNA]</scope>
    <source>
        <strain evidence="13 14">BPAY</strain>
    </source>
</reference>
<evidence type="ECO:0000256" key="6">
    <source>
        <dbReference type="ARBA" id="ARBA00022741"/>
    </source>
</evidence>
<accession>A0ABN5V493</accession>
<proteinExistence type="inferred from homology"/>
<evidence type="ECO:0000256" key="3">
    <source>
        <dbReference type="ARBA" id="ARBA00012815"/>
    </source>
</evidence>
<keyword evidence="9" id="KW-0030">Aminoacyl-tRNA synthetase</keyword>
<name>A0ABN5V493_9FLAO</name>
<dbReference type="Gene3D" id="3.40.50.800">
    <property type="entry name" value="Anticodon-binding domain"/>
    <property type="match status" value="1"/>
</dbReference>
<keyword evidence="5 13" id="KW-0436">Ligase</keyword>
<evidence type="ECO:0000256" key="8">
    <source>
        <dbReference type="ARBA" id="ARBA00022917"/>
    </source>
</evidence>
<dbReference type="GO" id="GO:0016874">
    <property type="term" value="F:ligase activity"/>
    <property type="evidence" value="ECO:0007669"/>
    <property type="project" value="UniProtKB-KW"/>
</dbReference>
<keyword evidence="6" id="KW-0547">Nucleotide-binding</keyword>
<dbReference type="EMBL" id="AP014609">
    <property type="protein sequence ID" value="BAR92014.1"/>
    <property type="molecule type" value="Genomic_DNA"/>
</dbReference>
<feature type="domain" description="Aminoacyl-transfer RNA synthetases class-II family profile" evidence="12">
    <location>
        <begin position="1"/>
        <end position="374"/>
    </location>
</feature>
<dbReference type="InterPro" id="IPR004154">
    <property type="entry name" value="Anticodon-bd"/>
</dbReference>
<dbReference type="InterPro" id="IPR004516">
    <property type="entry name" value="HisRS/HisZ"/>
</dbReference>
<sequence length="468" mass="55023">MINLPKGTRDYSSIDMSKRNYLIQTIRTQFELFGFDSIETPSIENISTLVGKYGEEGDSLMFKLLHSGNFLKKRILDFLKKIKNNREIVVNNVEKCFIEHMSNKALRYDLTVPFVRYVVMHKNEIIFPFKRYQIQPVWRADKPQKGRLREFYQCDADMISYSWSLWEEIELIQLCDEIFTKLNFPIIIYINHRDILRGLVEIAGIKNNLWKDFTTSLDKWNKIGRDLVKKEMLSKGITSLSFDKVAFFFDMKENFYHKEKHLTIALQNSEIGKKGLRDLSFIYRNIKNISLQKTKLEWNISLARGMNYYTGTILEIVPFYNKNFISIGGGGRYDQLAHSFGLNNIYGVGISLGLDRIYLAMEHENLFQTVSNYPSKVLFINFGNEEVLYAYKIIKFLRKKGISTQLYPNAEKIGKQFRYANDNNIQFVISIGKNEINKNKIRMKDLQKRTEKEYDNINNVVNQLTKKL</sequence>
<dbReference type="PANTHER" id="PTHR11476">
    <property type="entry name" value="HISTIDYL-TRNA SYNTHETASE"/>
    <property type="match status" value="1"/>
</dbReference>
<evidence type="ECO:0000256" key="5">
    <source>
        <dbReference type="ARBA" id="ARBA00022598"/>
    </source>
</evidence>
<comment type="subunit">
    <text evidence="2">Homodimer.</text>
</comment>
<dbReference type="InterPro" id="IPR006195">
    <property type="entry name" value="aa-tRNA-synth_II"/>
</dbReference>
<keyword evidence="14" id="KW-1185">Reference proteome</keyword>
<evidence type="ECO:0000256" key="1">
    <source>
        <dbReference type="ARBA" id="ARBA00008226"/>
    </source>
</evidence>
<evidence type="ECO:0000313" key="13">
    <source>
        <dbReference type="EMBL" id="BAR92014.1"/>
    </source>
</evidence>
<comment type="catalytic activity">
    <reaction evidence="10">
        <text>tRNA(His) + L-histidine + ATP = L-histidyl-tRNA(His) + AMP + diphosphate + H(+)</text>
        <dbReference type="Rhea" id="RHEA:17313"/>
        <dbReference type="Rhea" id="RHEA-COMP:9665"/>
        <dbReference type="Rhea" id="RHEA-COMP:9689"/>
        <dbReference type="ChEBI" id="CHEBI:15378"/>
        <dbReference type="ChEBI" id="CHEBI:30616"/>
        <dbReference type="ChEBI" id="CHEBI:33019"/>
        <dbReference type="ChEBI" id="CHEBI:57595"/>
        <dbReference type="ChEBI" id="CHEBI:78442"/>
        <dbReference type="ChEBI" id="CHEBI:78527"/>
        <dbReference type="ChEBI" id="CHEBI:456215"/>
        <dbReference type="EC" id="6.1.1.21"/>
    </reaction>
</comment>
<dbReference type="Gene3D" id="3.30.930.10">
    <property type="entry name" value="Bira Bifunctional Protein, Domain 2"/>
    <property type="match status" value="1"/>
</dbReference>
<dbReference type="RefSeq" id="WP_274536722.1">
    <property type="nucleotide sequence ID" value="NZ_AP014609.1"/>
</dbReference>
<dbReference type="PIRSF" id="PIRSF001549">
    <property type="entry name" value="His-tRNA_synth"/>
    <property type="match status" value="1"/>
</dbReference>
<evidence type="ECO:0000256" key="4">
    <source>
        <dbReference type="ARBA" id="ARBA00017399"/>
    </source>
</evidence>
<evidence type="ECO:0000313" key="14">
    <source>
        <dbReference type="Proteomes" id="UP000217805"/>
    </source>
</evidence>
<dbReference type="Proteomes" id="UP000217805">
    <property type="component" value="Chromosome"/>
</dbReference>
<dbReference type="Pfam" id="PF13393">
    <property type="entry name" value="tRNA-synt_His"/>
    <property type="match status" value="1"/>
</dbReference>
<protein>
    <recommendedName>
        <fullName evidence="4 11">Histidine--tRNA ligase</fullName>
        <ecNumber evidence="3 11">6.1.1.21</ecNumber>
    </recommendedName>
</protein>
<dbReference type="InterPro" id="IPR036621">
    <property type="entry name" value="Anticodon-bd_dom_sf"/>
</dbReference>
<organism evidence="13 14">
    <name type="scientific">Blattabacterium cuenoti BPAY</name>
    <dbReference type="NCBI Taxonomy" id="1457031"/>
    <lineage>
        <taxon>Bacteria</taxon>
        <taxon>Pseudomonadati</taxon>
        <taxon>Bacteroidota</taxon>
        <taxon>Flavobacteriia</taxon>
        <taxon>Flavobacteriales</taxon>
        <taxon>Blattabacteriaceae</taxon>
        <taxon>Blattabacterium</taxon>
    </lineage>
</organism>
<dbReference type="InterPro" id="IPR045864">
    <property type="entry name" value="aa-tRNA-synth_II/BPL/LPL"/>
</dbReference>
<dbReference type="PROSITE" id="PS50862">
    <property type="entry name" value="AA_TRNA_LIGASE_II"/>
    <property type="match status" value="1"/>
</dbReference>
<dbReference type="CDD" id="cd00773">
    <property type="entry name" value="HisRS-like_core"/>
    <property type="match status" value="1"/>
</dbReference>
<keyword evidence="7" id="KW-0067">ATP-binding</keyword>
<dbReference type="Pfam" id="PF03129">
    <property type="entry name" value="HGTP_anticodon"/>
    <property type="match status" value="1"/>
</dbReference>
<dbReference type="InterPro" id="IPR041715">
    <property type="entry name" value="HisRS-like_core"/>
</dbReference>
<evidence type="ECO:0000256" key="11">
    <source>
        <dbReference type="NCBIfam" id="TIGR00442"/>
    </source>
</evidence>
<evidence type="ECO:0000259" key="12">
    <source>
        <dbReference type="PROSITE" id="PS50862"/>
    </source>
</evidence>
<evidence type="ECO:0000256" key="7">
    <source>
        <dbReference type="ARBA" id="ARBA00022840"/>
    </source>
</evidence>
<dbReference type="SUPFAM" id="SSF52954">
    <property type="entry name" value="Class II aaRS ABD-related"/>
    <property type="match status" value="1"/>
</dbReference>
<comment type="similarity">
    <text evidence="1">Belongs to the class-II aminoacyl-tRNA synthetase family.</text>
</comment>
<dbReference type="InterPro" id="IPR015807">
    <property type="entry name" value="His-tRNA-ligase"/>
</dbReference>
<evidence type="ECO:0000256" key="9">
    <source>
        <dbReference type="ARBA" id="ARBA00023146"/>
    </source>
</evidence>
<dbReference type="SUPFAM" id="SSF55681">
    <property type="entry name" value="Class II aaRS and biotin synthetases"/>
    <property type="match status" value="1"/>
</dbReference>
<keyword evidence="8" id="KW-0648">Protein biosynthesis</keyword>
<evidence type="ECO:0000256" key="2">
    <source>
        <dbReference type="ARBA" id="ARBA00011738"/>
    </source>
</evidence>
<dbReference type="PANTHER" id="PTHR11476:SF7">
    <property type="entry name" value="HISTIDINE--TRNA LIGASE"/>
    <property type="match status" value="1"/>
</dbReference>
<dbReference type="NCBIfam" id="TIGR00442">
    <property type="entry name" value="hisS"/>
    <property type="match status" value="1"/>
</dbReference>
<evidence type="ECO:0000256" key="10">
    <source>
        <dbReference type="ARBA" id="ARBA00047639"/>
    </source>
</evidence>